<keyword evidence="1" id="KW-0732">Signal</keyword>
<dbReference type="EMBL" id="JADIMY010000125">
    <property type="protein sequence ID" value="MBO8428189.1"/>
    <property type="molecule type" value="Genomic_DNA"/>
</dbReference>
<feature type="chain" id="PRO_5039457431" description="Lipoprotein" evidence="1">
    <location>
        <begin position="20"/>
        <end position="663"/>
    </location>
</feature>
<dbReference type="Proteomes" id="UP000823613">
    <property type="component" value="Unassembled WGS sequence"/>
</dbReference>
<reference evidence="2" key="2">
    <citation type="journal article" date="2021" name="PeerJ">
        <title>Extensive microbial diversity within the chicken gut microbiome revealed by metagenomics and culture.</title>
        <authorList>
            <person name="Gilroy R."/>
            <person name="Ravi A."/>
            <person name="Getino M."/>
            <person name="Pursley I."/>
            <person name="Horton D.L."/>
            <person name="Alikhan N.F."/>
            <person name="Baker D."/>
            <person name="Gharbi K."/>
            <person name="Hall N."/>
            <person name="Watson M."/>
            <person name="Adriaenssens E.M."/>
            <person name="Foster-Nyarko E."/>
            <person name="Jarju S."/>
            <person name="Secka A."/>
            <person name="Antonio M."/>
            <person name="Oren A."/>
            <person name="Chaudhuri R.R."/>
            <person name="La Ragione R."/>
            <person name="Hildebrand F."/>
            <person name="Pallen M.J."/>
        </authorList>
    </citation>
    <scope>NUCLEOTIDE SEQUENCE</scope>
    <source>
        <strain evidence="2">11159</strain>
    </source>
</reference>
<proteinExistence type="predicted"/>
<dbReference type="AlphaFoldDB" id="A0A9D9DNC4"/>
<reference evidence="2" key="1">
    <citation type="submission" date="2020-10" db="EMBL/GenBank/DDBJ databases">
        <authorList>
            <person name="Gilroy R."/>
        </authorList>
    </citation>
    <scope>NUCLEOTIDE SEQUENCE</scope>
    <source>
        <strain evidence="2">11159</strain>
    </source>
</reference>
<evidence type="ECO:0000256" key="1">
    <source>
        <dbReference type="SAM" id="SignalP"/>
    </source>
</evidence>
<name>A0A9D9DNC4_9BACL</name>
<dbReference type="PROSITE" id="PS51257">
    <property type="entry name" value="PROKAR_LIPOPROTEIN"/>
    <property type="match status" value="1"/>
</dbReference>
<accession>A0A9D9DNC4</accession>
<comment type="caution">
    <text evidence="2">The sequence shown here is derived from an EMBL/GenBank/DDBJ whole genome shotgun (WGS) entry which is preliminary data.</text>
</comment>
<feature type="signal peptide" evidence="1">
    <location>
        <begin position="1"/>
        <end position="19"/>
    </location>
</feature>
<evidence type="ECO:0000313" key="3">
    <source>
        <dbReference type="Proteomes" id="UP000823613"/>
    </source>
</evidence>
<evidence type="ECO:0000313" key="2">
    <source>
        <dbReference type="EMBL" id="MBO8428189.1"/>
    </source>
</evidence>
<gene>
    <name evidence="2" type="ORF">IAC58_06580</name>
</gene>
<organism evidence="2 3">
    <name type="scientific">Candidatus Onthovivens merdipullorum</name>
    <dbReference type="NCBI Taxonomy" id="2840889"/>
    <lineage>
        <taxon>Bacteria</taxon>
        <taxon>Bacillati</taxon>
        <taxon>Bacillota</taxon>
        <taxon>Bacilli</taxon>
        <taxon>Bacillales</taxon>
        <taxon>Candidatus Onthovivens</taxon>
    </lineage>
</organism>
<protein>
    <recommendedName>
        <fullName evidence="4">Lipoprotein</fullName>
    </recommendedName>
</protein>
<evidence type="ECO:0008006" key="4">
    <source>
        <dbReference type="Google" id="ProtNLM"/>
    </source>
</evidence>
<sequence length="663" mass="75763">MKAKKLLALCLTASTLALTACNDDTIYPGLNHDEISFDEGTSDYFTQEDLDYIYEKLHDGTSTGETVRDYIINEYAKSYIGDYRIKDGKIILIGYDESEDDTALTDQDKQTFIENHTIYHNRDFSSNETTYEDFDSSLMSEYDTRVNLFKDLIYKNVVTTLFTEANSDTYKVDNKFQEVLYARSKFPTYKVGNFDETFTDNNIYDKSWEEEIVYNAESKAYEYPTGMDKFTNGILIDSTISSENLDSIVGTDNSTGLPMLHLDLYEDYINRELMPDIINNLLVSQYVYDNLYTTLSRTQARKINYVAITYTQDNVSSALRLLYTYVNNVIANGLNPHETVVDGEVVRNDNEYYPLNFDVISDAWKGIADDEPTYVGNMMTESVSFRKDESLTTWTGLELLENTPNGFNKVSTHDEAINYTPSTALPEDQTSETSYIDGKEHTYYENTQYGELMQNFALINEDRNDATSVEQWNSFTNTNEYSYQHGLELQTNNIRIKDYTGYISGTASDGFSDLPSTITDNLFEYSVSLDTPVSGEANLDDNSYVVEQNGRYFLKRDISQSQSLQDSIILNDSDSSTFYIVEIEYALNQSKMTPTSEGDTNASGYTNEQIEALAREIGYTLGSGDTYTNTAYQHYLEESGIEYNDQSIYDYMLSTYPDLFEEE</sequence>